<evidence type="ECO:0000256" key="3">
    <source>
        <dbReference type="ARBA" id="ARBA00022833"/>
    </source>
</evidence>
<dbReference type="GO" id="GO:0016846">
    <property type="term" value="F:carbon-sulfur lyase activity"/>
    <property type="evidence" value="ECO:0007669"/>
    <property type="project" value="InterPro"/>
</dbReference>
<dbReference type="InterPro" id="IPR006913">
    <property type="entry name" value="CENP-V/GFA"/>
</dbReference>
<dbReference type="OrthoDB" id="9786619at2"/>
<comment type="caution">
    <text evidence="6">The sequence shown here is derived from an EMBL/GenBank/DDBJ whole genome shotgun (WGS) entry which is preliminary data.</text>
</comment>
<dbReference type="Pfam" id="PF04828">
    <property type="entry name" value="GFA"/>
    <property type="match status" value="1"/>
</dbReference>
<dbReference type="InterPro" id="IPR011057">
    <property type="entry name" value="Mss4-like_sf"/>
</dbReference>
<gene>
    <name evidence="6" type="ORF">FME95_10180</name>
</gene>
<keyword evidence="3" id="KW-0862">Zinc</keyword>
<comment type="similarity">
    <text evidence="1">Belongs to the Gfa family.</text>
</comment>
<dbReference type="PANTHER" id="PTHR33337:SF40">
    <property type="entry name" value="CENP-V_GFA DOMAIN-CONTAINING PROTEIN-RELATED"/>
    <property type="match status" value="1"/>
</dbReference>
<dbReference type="EMBL" id="VKAD01000001">
    <property type="protein sequence ID" value="TXR54876.1"/>
    <property type="molecule type" value="Genomic_DNA"/>
</dbReference>
<dbReference type="RefSeq" id="WP_147714275.1">
    <property type="nucleotide sequence ID" value="NZ_VKAD01000001.1"/>
</dbReference>
<evidence type="ECO:0000256" key="1">
    <source>
        <dbReference type="ARBA" id="ARBA00005495"/>
    </source>
</evidence>
<keyword evidence="2" id="KW-0479">Metal-binding</keyword>
<dbReference type="Gene3D" id="3.90.1590.10">
    <property type="entry name" value="glutathione-dependent formaldehyde- activating enzyme (gfa)"/>
    <property type="match status" value="1"/>
</dbReference>
<feature type="domain" description="CENP-V/GFA" evidence="5">
    <location>
        <begin position="5"/>
        <end position="121"/>
    </location>
</feature>
<evidence type="ECO:0000256" key="4">
    <source>
        <dbReference type="ARBA" id="ARBA00023239"/>
    </source>
</evidence>
<dbReference type="AlphaFoldDB" id="A0A5C8ZD81"/>
<accession>A0A5C8ZD81</accession>
<proteinExistence type="inferred from homology"/>
<name>A0A5C8ZD81_9GAMM</name>
<dbReference type="GO" id="GO:0046872">
    <property type="term" value="F:metal ion binding"/>
    <property type="evidence" value="ECO:0007669"/>
    <property type="project" value="UniProtKB-KW"/>
</dbReference>
<evidence type="ECO:0000256" key="2">
    <source>
        <dbReference type="ARBA" id="ARBA00022723"/>
    </source>
</evidence>
<dbReference type="SUPFAM" id="SSF51316">
    <property type="entry name" value="Mss4-like"/>
    <property type="match status" value="1"/>
</dbReference>
<sequence>MDTTHNGSCLCGAVTFKVTGDFKKFFFCHCSRCQKTSGTAHCANLFAPNASLEWLTGEDKISFYNHPDTGFSRNFCSICSSIMPRSSEANNVVMVPAGSLDTAVELSPQAHIFTDSKGNWDSILNDIHVFEEGPH</sequence>
<protein>
    <submittedName>
        <fullName evidence="6">GFA family protein</fullName>
    </submittedName>
</protein>
<organism evidence="6 7">
    <name type="scientific">Reinekea thalattae</name>
    <dbReference type="NCBI Taxonomy" id="2593301"/>
    <lineage>
        <taxon>Bacteria</taxon>
        <taxon>Pseudomonadati</taxon>
        <taxon>Pseudomonadota</taxon>
        <taxon>Gammaproteobacteria</taxon>
        <taxon>Oceanospirillales</taxon>
        <taxon>Saccharospirillaceae</taxon>
        <taxon>Reinekea</taxon>
    </lineage>
</organism>
<dbReference type="PANTHER" id="PTHR33337">
    <property type="entry name" value="GFA DOMAIN-CONTAINING PROTEIN"/>
    <property type="match status" value="1"/>
</dbReference>
<evidence type="ECO:0000313" key="6">
    <source>
        <dbReference type="EMBL" id="TXR54876.1"/>
    </source>
</evidence>
<evidence type="ECO:0000313" key="7">
    <source>
        <dbReference type="Proteomes" id="UP000321764"/>
    </source>
</evidence>
<reference evidence="6 7" key="1">
    <citation type="submission" date="2019-07" db="EMBL/GenBank/DDBJ databases">
        <title>Reinekea sp. strain SSH23 genome sequencing and assembly.</title>
        <authorList>
            <person name="Kim I."/>
        </authorList>
    </citation>
    <scope>NUCLEOTIDE SEQUENCE [LARGE SCALE GENOMIC DNA]</scope>
    <source>
        <strain evidence="6 7">SSH23</strain>
    </source>
</reference>
<keyword evidence="7" id="KW-1185">Reference proteome</keyword>
<evidence type="ECO:0000259" key="5">
    <source>
        <dbReference type="PROSITE" id="PS51891"/>
    </source>
</evidence>
<dbReference type="Proteomes" id="UP000321764">
    <property type="component" value="Unassembled WGS sequence"/>
</dbReference>
<dbReference type="PROSITE" id="PS51891">
    <property type="entry name" value="CENP_V_GFA"/>
    <property type="match status" value="1"/>
</dbReference>
<keyword evidence="4" id="KW-0456">Lyase</keyword>